<name>A0A1H9VFL8_9CORY</name>
<dbReference type="Proteomes" id="UP000198929">
    <property type="component" value="Unassembled WGS sequence"/>
</dbReference>
<keyword evidence="3" id="KW-1185">Reference proteome</keyword>
<feature type="region of interest" description="Disordered" evidence="1">
    <location>
        <begin position="46"/>
        <end position="68"/>
    </location>
</feature>
<accession>A0A1H9VFL8</accession>
<reference evidence="3" key="1">
    <citation type="submission" date="2016-10" db="EMBL/GenBank/DDBJ databases">
        <authorList>
            <person name="Varghese N."/>
            <person name="Submissions S."/>
        </authorList>
    </citation>
    <scope>NUCLEOTIDE SEQUENCE [LARGE SCALE GENOMIC DNA]</scope>
    <source>
        <strain evidence="3">DSM 20524</strain>
    </source>
</reference>
<dbReference type="GO" id="GO:0004803">
    <property type="term" value="F:transposase activity"/>
    <property type="evidence" value="ECO:0007669"/>
    <property type="project" value="InterPro"/>
</dbReference>
<organism evidence="2 3">
    <name type="scientific">Corynebacterium cystitidis DSM 20524</name>
    <dbReference type="NCBI Taxonomy" id="1121357"/>
    <lineage>
        <taxon>Bacteria</taxon>
        <taxon>Bacillati</taxon>
        <taxon>Actinomycetota</taxon>
        <taxon>Actinomycetes</taxon>
        <taxon>Mycobacteriales</taxon>
        <taxon>Corynebacteriaceae</taxon>
        <taxon>Corynebacterium</taxon>
    </lineage>
</organism>
<proteinExistence type="predicted"/>
<dbReference type="EMBL" id="FOGQ01000012">
    <property type="protein sequence ID" value="SES20590.1"/>
    <property type="molecule type" value="Genomic_DNA"/>
</dbReference>
<evidence type="ECO:0000256" key="1">
    <source>
        <dbReference type="SAM" id="MobiDB-lite"/>
    </source>
</evidence>
<evidence type="ECO:0000313" key="3">
    <source>
        <dbReference type="Proteomes" id="UP000198929"/>
    </source>
</evidence>
<protein>
    <submittedName>
        <fullName evidence="2">Transposase</fullName>
    </submittedName>
</protein>
<evidence type="ECO:0000313" key="2">
    <source>
        <dbReference type="EMBL" id="SES20590.1"/>
    </source>
</evidence>
<dbReference type="AlphaFoldDB" id="A0A1H9VFL8"/>
<dbReference type="Gene3D" id="1.10.10.60">
    <property type="entry name" value="Homeodomain-like"/>
    <property type="match status" value="1"/>
</dbReference>
<dbReference type="GO" id="GO:0006313">
    <property type="term" value="P:DNA transposition"/>
    <property type="evidence" value="ECO:0007669"/>
    <property type="project" value="InterPro"/>
</dbReference>
<dbReference type="SUPFAM" id="SSF46689">
    <property type="entry name" value="Homeodomain-like"/>
    <property type="match status" value="1"/>
</dbReference>
<gene>
    <name evidence="2" type="ORF">SAMN05661109_02217</name>
</gene>
<dbReference type="InterPro" id="IPR009057">
    <property type="entry name" value="Homeodomain-like_sf"/>
</dbReference>
<dbReference type="GO" id="GO:0003677">
    <property type="term" value="F:DNA binding"/>
    <property type="evidence" value="ECO:0007669"/>
    <property type="project" value="InterPro"/>
</dbReference>
<sequence>MPRMYSPQFRQQCVDAVLTLGKKRADVVAEYEIAKSTLDRWIAQETGTLGTGSGSHRKAGDPDSDDPQEMAKIIAELRKENEFLKKAAALLAKEIEPKTNSK</sequence>
<dbReference type="RefSeq" id="WP_231910014.1">
    <property type="nucleotide sequence ID" value="NZ_CP047199.1"/>
</dbReference>